<evidence type="ECO:0000256" key="7">
    <source>
        <dbReference type="ARBA" id="ARBA00023254"/>
    </source>
</evidence>
<feature type="region of interest" description="Disordered" evidence="8">
    <location>
        <begin position="289"/>
        <end position="330"/>
    </location>
</feature>
<dbReference type="EMBL" id="OX365761">
    <property type="protein sequence ID" value="CAI4038603.1"/>
    <property type="molecule type" value="Genomic_DNA"/>
</dbReference>
<evidence type="ECO:0000313" key="10">
    <source>
        <dbReference type="EMBL" id="CAI4038603.1"/>
    </source>
</evidence>
<gene>
    <name evidence="10" type="primary">SMKI05G2140</name>
    <name evidence="10" type="ORF">SMKI_05G2140</name>
</gene>
<reference evidence="10" key="1">
    <citation type="submission" date="2022-10" db="EMBL/GenBank/DDBJ databases">
        <authorList>
            <person name="Byrne P K."/>
        </authorList>
    </citation>
    <scope>NUCLEOTIDE SEQUENCE</scope>
    <source>
        <strain evidence="10">IFO1815</strain>
    </source>
</reference>
<evidence type="ECO:0000313" key="11">
    <source>
        <dbReference type="Proteomes" id="UP001161438"/>
    </source>
</evidence>
<evidence type="ECO:0000256" key="3">
    <source>
        <dbReference type="ARBA" id="ARBA00022490"/>
    </source>
</evidence>
<dbReference type="FunFam" id="2.120.10.80:FF:000117">
    <property type="entry name" value="Negative regulator of sporulation MDS3"/>
    <property type="match status" value="1"/>
</dbReference>
<feature type="compositionally biased region" description="Polar residues" evidence="8">
    <location>
        <begin position="1364"/>
        <end position="1374"/>
    </location>
</feature>
<dbReference type="SUPFAM" id="SSF117281">
    <property type="entry name" value="Kelch motif"/>
    <property type="match status" value="1"/>
</dbReference>
<evidence type="ECO:0000256" key="1">
    <source>
        <dbReference type="ARBA" id="ARBA00004496"/>
    </source>
</evidence>
<evidence type="ECO:0000256" key="5">
    <source>
        <dbReference type="ARBA" id="ARBA00022737"/>
    </source>
</evidence>
<feature type="compositionally biased region" description="Low complexity" evidence="8">
    <location>
        <begin position="881"/>
        <end position="928"/>
    </location>
</feature>
<proteinExistence type="predicted"/>
<dbReference type="InterPro" id="IPR015915">
    <property type="entry name" value="Kelch-typ_b-propeller"/>
</dbReference>
<keyword evidence="4" id="KW-0597">Phosphoprotein</keyword>
<feature type="compositionally biased region" description="Low complexity" evidence="8">
    <location>
        <begin position="1402"/>
        <end position="1414"/>
    </location>
</feature>
<evidence type="ECO:0000256" key="8">
    <source>
        <dbReference type="SAM" id="MobiDB-lite"/>
    </source>
</evidence>
<feature type="compositionally biased region" description="Polar residues" evidence="8">
    <location>
        <begin position="1341"/>
        <end position="1354"/>
    </location>
</feature>
<feature type="compositionally biased region" description="Polar residues" evidence="8">
    <location>
        <begin position="1600"/>
        <end position="1618"/>
    </location>
</feature>
<dbReference type="PANTHER" id="PTHR43503:SF2">
    <property type="entry name" value="NEGATIVE REGULATOR OF SPORULATION MDS3-RELATED"/>
    <property type="match status" value="1"/>
</dbReference>
<feature type="compositionally biased region" description="Low complexity" evidence="8">
    <location>
        <begin position="980"/>
        <end position="990"/>
    </location>
</feature>
<dbReference type="Proteomes" id="UP001161438">
    <property type="component" value="Chromosome 5"/>
</dbReference>
<dbReference type="GeneID" id="80917814"/>
<dbReference type="GO" id="GO:0005739">
    <property type="term" value="C:mitochondrion"/>
    <property type="evidence" value="ECO:0007669"/>
    <property type="project" value="TreeGrafter"/>
</dbReference>
<feature type="compositionally biased region" description="Polar residues" evidence="8">
    <location>
        <begin position="1709"/>
        <end position="1720"/>
    </location>
</feature>
<feature type="region of interest" description="Disordered" evidence="8">
    <location>
        <begin position="675"/>
        <end position="750"/>
    </location>
</feature>
<feature type="compositionally biased region" description="Polar residues" evidence="8">
    <location>
        <begin position="1659"/>
        <end position="1672"/>
    </location>
</feature>
<keyword evidence="2" id="KW-0880">Kelch repeat</keyword>
<feature type="compositionally biased region" description="Basic and acidic residues" evidence="8">
    <location>
        <begin position="1375"/>
        <end position="1389"/>
    </location>
</feature>
<feature type="compositionally biased region" description="Polar residues" evidence="8">
    <location>
        <begin position="1582"/>
        <end position="1591"/>
    </location>
</feature>
<feature type="region of interest" description="Disordered" evidence="8">
    <location>
        <begin position="1333"/>
        <end position="1414"/>
    </location>
</feature>
<dbReference type="GO" id="GO:0045454">
    <property type="term" value="P:cell redox homeostasis"/>
    <property type="evidence" value="ECO:0007669"/>
    <property type="project" value="TreeGrafter"/>
</dbReference>
<dbReference type="GO" id="GO:0030435">
    <property type="term" value="P:sporulation resulting in formation of a cellular spore"/>
    <property type="evidence" value="ECO:0007669"/>
    <property type="project" value="UniProtKB-KW"/>
</dbReference>
<dbReference type="Gene3D" id="2.120.10.80">
    <property type="entry name" value="Kelch-type beta propeller"/>
    <property type="match status" value="1"/>
</dbReference>
<feature type="region of interest" description="Disordered" evidence="8">
    <location>
        <begin position="963"/>
        <end position="990"/>
    </location>
</feature>
<evidence type="ECO:0000256" key="2">
    <source>
        <dbReference type="ARBA" id="ARBA00022441"/>
    </source>
</evidence>
<accession>A0AA35IY04</accession>
<keyword evidence="6" id="KW-0749">Sporulation</keyword>
<dbReference type="GO" id="GO:0051321">
    <property type="term" value="P:meiotic cell cycle"/>
    <property type="evidence" value="ECO:0007669"/>
    <property type="project" value="UniProtKB-KW"/>
</dbReference>
<keyword evidence="5" id="KW-0677">Repeat</keyword>
<dbReference type="Pfam" id="PF24981">
    <property type="entry name" value="Beta-prop_ATRN-LZTR1"/>
    <property type="match status" value="1"/>
</dbReference>
<feature type="region of interest" description="Disordered" evidence="8">
    <location>
        <begin position="1574"/>
        <end position="1727"/>
    </location>
</feature>
<dbReference type="PANTHER" id="PTHR43503">
    <property type="entry name" value="MCG48959-RELATED"/>
    <property type="match status" value="1"/>
</dbReference>
<feature type="domain" description="Attractin/MKLN-like beta-propeller" evidence="9">
    <location>
        <begin position="120"/>
        <end position="242"/>
    </location>
</feature>
<feature type="compositionally biased region" description="Polar residues" evidence="8">
    <location>
        <begin position="1627"/>
        <end position="1651"/>
    </location>
</feature>
<feature type="compositionally biased region" description="Basic and acidic residues" evidence="8">
    <location>
        <begin position="718"/>
        <end position="734"/>
    </location>
</feature>
<feature type="compositionally biased region" description="Polar residues" evidence="8">
    <location>
        <begin position="736"/>
        <end position="750"/>
    </location>
</feature>
<feature type="region of interest" description="Disordered" evidence="8">
    <location>
        <begin position="845"/>
        <end position="928"/>
    </location>
</feature>
<comment type="subcellular location">
    <subcellularLocation>
        <location evidence="1">Cytoplasm</location>
    </subcellularLocation>
</comment>
<keyword evidence="3" id="KW-0963">Cytoplasm</keyword>
<feature type="compositionally biased region" description="Basic and acidic residues" evidence="8">
    <location>
        <begin position="1685"/>
        <end position="1695"/>
    </location>
</feature>
<evidence type="ECO:0000256" key="6">
    <source>
        <dbReference type="ARBA" id="ARBA00022969"/>
    </source>
</evidence>
<keyword evidence="7" id="KW-0469">Meiosis</keyword>
<evidence type="ECO:0000259" key="9">
    <source>
        <dbReference type="Pfam" id="PF24981"/>
    </source>
</evidence>
<organism evidence="10 11">
    <name type="scientific">Saccharomyces mikatae IFO 1815</name>
    <dbReference type="NCBI Taxonomy" id="226126"/>
    <lineage>
        <taxon>Eukaryota</taxon>
        <taxon>Fungi</taxon>
        <taxon>Dikarya</taxon>
        <taxon>Ascomycota</taxon>
        <taxon>Saccharomycotina</taxon>
        <taxon>Saccharomycetes</taxon>
        <taxon>Saccharomycetales</taxon>
        <taxon>Saccharomycetaceae</taxon>
        <taxon>Saccharomyces</taxon>
    </lineage>
</organism>
<feature type="region of interest" description="Disordered" evidence="8">
    <location>
        <begin position="770"/>
        <end position="811"/>
    </location>
</feature>
<keyword evidence="11" id="KW-1185">Reference proteome</keyword>
<dbReference type="InterPro" id="IPR056737">
    <property type="entry name" value="Beta-prop_ATRN-MKLN-like"/>
</dbReference>
<dbReference type="GO" id="GO:0005829">
    <property type="term" value="C:cytosol"/>
    <property type="evidence" value="ECO:0007669"/>
    <property type="project" value="TreeGrafter"/>
</dbReference>
<name>A0AA35IY04_SACMI</name>
<sequence length="1727" mass="192204">MTVLQPPSSVCYPLNLPIVPNPNLDEATRKKLTLECRTGAAVELVRSGVFVHGGLTLPLNLAIINSLQLQKELILYFGKQKHRNADFKTLADWISPEIFFLDLISRTWQRIITTVDTTSENESNNDYHFKERLLHSMCFTESNIYIFGGLIVSPHNGYELIATNELWKLDLKTKCWTLVSVNPQITRRFNHSMHILNENNEKQDTKLIIVGGLDNMDIPVKKIDIFNLRTNSWESESKSDEKPDSKRSSKILVNIDGMPISLSHDSNFSVLIENNEAEIPTLALYCPQHDSNTSRRGTDDNSFSNNTHKLDDQSKLPKQQQQHHHHGNLKYFESDDADYNAVKTLMSPIVILPLLGNSQGARMTSNPTQNNKENSVLQIPFHLQYPSGNYFNYNIVVTGFYPDPRSSNLYCFVYNIASGKWIRVNIVCTGCSVGMHRFWKLLIWKSHHQALLLGTKSDDFYSPSVQKFDHILAFSLPMLNGYNKLVNTKHNSASSGIPNHNSKLSLNLYNHLTFSNLPTIGQKTPYAITQEHSFDDSRLPGLTSSTTSQFENYSRYITVPLEMESTSSIFPPYAMVLGKDALEIFGKTLSDFEFITADGDSIGVPVYLLRKRWGRYFDSLLSNGYANTSFNYEFNGDPSNIISFPPHTTSKTTKIGNSSRSSNGSLEKYFTKSVDNKSNSNTSLKKPHSVDFASSTSSPKQRALSHSKLSPSEPTFFTDDRGSRSNNLKQDKTVDVSLQETDTSNKKPISTTCSSTGMVFRVPFQDTRNSKLGLSEHSGVSARASSASPPPVYGKPTNNDNNSNRTLSSTPPFFQGASIVGATRNNSIDDNFSSIRRASHPLQSHIIAKSSPNSISKAGFAEQTSSRRKSSALRFIASPHQSRQTSFASTASTASVVSSTSGRRRNSNQVSHLGGSASSSSSPVLPVLNIPLPPQEKIPLEPLPPVPKALSRRSSSLADYLQFGRDSPMTSRRSSHSTRKSSSSDARRISNSSLLRSTLDSQLLNNSCGSDIPYEASVQDYGMSNGTGEVEDEDNEDYSCVSPSNIKPIFSTINAININGNFKEGEFLSSKSYINSEKGRRLSYISNPESVESTNSNNNAIIELEPLLTPRSLYMPWSTASVRAFAEFFYTAQINGKWLLAPVTLDLLVMAKIYEIPILYELITEVMYKIISKKEESLSVTCQAILNLLQQKVSRYCNENEGKIKKTLYSNDLYQDTLEIKRSLANIDNGYIDLYLLRNTSMAQSIHYTDDSNGDTETDIHHTRVSSIGSLANRAVPTVFAGGPRNSHNSIGSIAFPISTSVQNSRRSVSLFSPAVKKKSSLSRETDPLDISNRIVDDLETPNSQHDISSNSAKVANDKEEQNEQATLQNMSNLDKSKIETSQRRKYDCTEDLDSNADPLRNNEIQNSSNSSNLNTDLFTHDCFDSDSGSSFRSDSDDLDSQLGILPFTKMNKKLQEQTSQEFDDSIDPLYKIGPSTPGSSRFHGSFSKYIKPSSQREDSPEYVNISSLENMVSPNALPPVDYVMKSIYRTSVLVNDNNLMTRTKEAIELSKILKRLKKKVLQDISQMDDEMREAGKPTFARGSSSPTLSRQHSDIATPLKQQTNTRPAWKVASSSPISEGFRKSSSKFAQVPSTQVSPRTSVTDFTASQQRRQHTNKRFSTQTTHSTSSLFMNPAFMPPAVTTGHKESEGHKENAFAGTNKANEKDGTTSSENDNSNSFPFFGKRK</sequence>
<feature type="compositionally biased region" description="Polar residues" evidence="8">
    <location>
        <begin position="796"/>
        <end position="811"/>
    </location>
</feature>
<evidence type="ECO:0000256" key="4">
    <source>
        <dbReference type="ARBA" id="ARBA00022553"/>
    </source>
</evidence>
<protein>
    <recommendedName>
        <fullName evidence="9">Attractin/MKLN-like beta-propeller domain-containing protein</fullName>
    </recommendedName>
</protein>
<dbReference type="RefSeq" id="XP_056081718.1">
    <property type="nucleotide sequence ID" value="XM_056221981.1"/>
</dbReference>